<sequence length="56" mass="6343">MMIEDNLNIAELEHDVCCAVLDDQGNPLWVLKRNGGIIICEQSIKNASIQFEQIRT</sequence>
<dbReference type="Proteomes" id="UP001589891">
    <property type="component" value="Unassembled WGS sequence"/>
</dbReference>
<gene>
    <name evidence="1" type="ORF">ACFFGX_14660</name>
</gene>
<keyword evidence="2" id="KW-1185">Reference proteome</keyword>
<evidence type="ECO:0000313" key="1">
    <source>
        <dbReference type="EMBL" id="MFC0710735.1"/>
    </source>
</evidence>
<proteinExistence type="predicted"/>
<organism evidence="1 2">
    <name type="scientific">Azorhizophilus paspali</name>
    <name type="common">Azotobacter paspali</name>
    <dbReference type="NCBI Taxonomy" id="69963"/>
    <lineage>
        <taxon>Bacteria</taxon>
        <taxon>Pseudomonadati</taxon>
        <taxon>Pseudomonadota</taxon>
        <taxon>Gammaproteobacteria</taxon>
        <taxon>Pseudomonadales</taxon>
        <taxon>Pseudomonadaceae</taxon>
        <taxon>Azorhizophilus</taxon>
    </lineage>
</organism>
<protein>
    <submittedName>
        <fullName evidence="1">Uncharacterized protein</fullName>
    </submittedName>
</protein>
<dbReference type="EMBL" id="JBHLSS010000094">
    <property type="protein sequence ID" value="MFC0710735.1"/>
    <property type="molecule type" value="Genomic_DNA"/>
</dbReference>
<evidence type="ECO:0000313" key="2">
    <source>
        <dbReference type="Proteomes" id="UP001589891"/>
    </source>
</evidence>
<dbReference type="RefSeq" id="WP_376947118.1">
    <property type="nucleotide sequence ID" value="NZ_JBHLSS010000094.1"/>
</dbReference>
<name>A0ABV6SMH1_AZOPA</name>
<accession>A0ABV6SMH1</accession>
<reference evidence="1 2" key="1">
    <citation type="submission" date="2024-09" db="EMBL/GenBank/DDBJ databases">
        <authorList>
            <person name="Sun Q."/>
            <person name="Mori K."/>
        </authorList>
    </citation>
    <scope>NUCLEOTIDE SEQUENCE [LARGE SCALE GENOMIC DNA]</scope>
    <source>
        <strain evidence="1 2">NCAIM B.01794</strain>
    </source>
</reference>
<comment type="caution">
    <text evidence="1">The sequence shown here is derived from an EMBL/GenBank/DDBJ whole genome shotgun (WGS) entry which is preliminary data.</text>
</comment>